<reference evidence="3" key="1">
    <citation type="journal article" date="2019" name="Int. J. Syst. Evol. Microbiol.">
        <title>The Global Catalogue of Microorganisms (GCM) 10K type strain sequencing project: providing services to taxonomists for standard genome sequencing and annotation.</title>
        <authorList>
            <consortium name="The Broad Institute Genomics Platform"/>
            <consortium name="The Broad Institute Genome Sequencing Center for Infectious Disease"/>
            <person name="Wu L."/>
            <person name="Ma J."/>
        </authorList>
    </citation>
    <scope>NUCLEOTIDE SEQUENCE [LARGE SCALE GENOMIC DNA]</scope>
    <source>
        <strain evidence="3">JCM 18077</strain>
    </source>
</reference>
<sequence>MAAVAAAGHAGPPVRSPALTGLAPRGRANPDWLGRLADAVTEPGQRWLPRTGVRLVSYRPDEDRRVAFTGSPGPTNPNLSGGATFSEALRASWAIPAWMPPVEIDGRTTWTAAPPPPPRWI</sequence>
<comment type="caution">
    <text evidence="2">The sequence shown here is derived from an EMBL/GenBank/DDBJ whole genome shotgun (WGS) entry which is preliminary data.</text>
</comment>
<proteinExistence type="predicted"/>
<protein>
    <submittedName>
        <fullName evidence="2">Uncharacterized protein</fullName>
    </submittedName>
</protein>
<accession>A0ABP8Z541</accession>
<feature type="compositionally biased region" description="Low complexity" evidence="1">
    <location>
        <begin position="1"/>
        <end position="13"/>
    </location>
</feature>
<dbReference type="RefSeq" id="WP_345313050.1">
    <property type="nucleotide sequence ID" value="NZ_BAABIE010000006.1"/>
</dbReference>
<evidence type="ECO:0000313" key="2">
    <source>
        <dbReference type="EMBL" id="GAA4746631.1"/>
    </source>
</evidence>
<feature type="region of interest" description="Disordered" evidence="1">
    <location>
        <begin position="1"/>
        <end position="27"/>
    </location>
</feature>
<dbReference type="SUPFAM" id="SSF52151">
    <property type="entry name" value="FabD/lysophospholipase-like"/>
    <property type="match status" value="1"/>
</dbReference>
<dbReference type="EMBL" id="BAABIE010000006">
    <property type="protein sequence ID" value="GAA4746631.1"/>
    <property type="molecule type" value="Genomic_DNA"/>
</dbReference>
<gene>
    <name evidence="2" type="ORF">GCM10023217_15410</name>
</gene>
<dbReference type="InterPro" id="IPR016035">
    <property type="entry name" value="Acyl_Trfase/lysoPLipase"/>
</dbReference>
<evidence type="ECO:0000313" key="3">
    <source>
        <dbReference type="Proteomes" id="UP001500822"/>
    </source>
</evidence>
<name>A0ABP8Z541_9ACTN</name>
<dbReference type="Proteomes" id="UP001500822">
    <property type="component" value="Unassembled WGS sequence"/>
</dbReference>
<evidence type="ECO:0000256" key="1">
    <source>
        <dbReference type="SAM" id="MobiDB-lite"/>
    </source>
</evidence>
<organism evidence="2 3">
    <name type="scientific">Gordonia alkaliphila</name>
    <dbReference type="NCBI Taxonomy" id="1053547"/>
    <lineage>
        <taxon>Bacteria</taxon>
        <taxon>Bacillati</taxon>
        <taxon>Actinomycetota</taxon>
        <taxon>Actinomycetes</taxon>
        <taxon>Mycobacteriales</taxon>
        <taxon>Gordoniaceae</taxon>
        <taxon>Gordonia</taxon>
    </lineage>
</organism>
<keyword evidence="3" id="KW-1185">Reference proteome</keyword>